<organism evidence="3 4">
    <name type="scientific">Chytriomyces confervae</name>
    <dbReference type="NCBI Taxonomy" id="246404"/>
    <lineage>
        <taxon>Eukaryota</taxon>
        <taxon>Fungi</taxon>
        <taxon>Fungi incertae sedis</taxon>
        <taxon>Chytridiomycota</taxon>
        <taxon>Chytridiomycota incertae sedis</taxon>
        <taxon>Chytridiomycetes</taxon>
        <taxon>Chytridiales</taxon>
        <taxon>Chytriomycetaceae</taxon>
        <taxon>Chytriomyces</taxon>
    </lineage>
</organism>
<feature type="transmembrane region" description="Helical" evidence="2">
    <location>
        <begin position="66"/>
        <end position="88"/>
    </location>
</feature>
<dbReference type="OrthoDB" id="2112121at2759"/>
<evidence type="ECO:0000313" key="3">
    <source>
        <dbReference type="EMBL" id="TPX78112.1"/>
    </source>
</evidence>
<evidence type="ECO:0000256" key="2">
    <source>
        <dbReference type="SAM" id="Phobius"/>
    </source>
</evidence>
<proteinExistence type="predicted"/>
<keyword evidence="4" id="KW-1185">Reference proteome</keyword>
<feature type="transmembrane region" description="Helical" evidence="2">
    <location>
        <begin position="161"/>
        <end position="184"/>
    </location>
</feature>
<dbReference type="Proteomes" id="UP000320333">
    <property type="component" value="Unassembled WGS sequence"/>
</dbReference>
<name>A0A507FPA4_9FUNG</name>
<keyword evidence="2" id="KW-0812">Transmembrane</keyword>
<feature type="region of interest" description="Disordered" evidence="1">
    <location>
        <begin position="242"/>
        <end position="261"/>
    </location>
</feature>
<dbReference type="AlphaFoldDB" id="A0A507FPA4"/>
<protein>
    <submittedName>
        <fullName evidence="3">Uncharacterized protein</fullName>
    </submittedName>
</protein>
<reference evidence="3 4" key="1">
    <citation type="journal article" date="2019" name="Sci. Rep.">
        <title>Comparative genomics of chytrid fungi reveal insights into the obligate biotrophic and pathogenic lifestyle of Synchytrium endobioticum.</title>
        <authorList>
            <person name="van de Vossenberg B.T.L.H."/>
            <person name="Warris S."/>
            <person name="Nguyen H.D.T."/>
            <person name="van Gent-Pelzer M.P.E."/>
            <person name="Joly D.L."/>
            <person name="van de Geest H.C."/>
            <person name="Bonants P.J.M."/>
            <person name="Smith D.S."/>
            <person name="Levesque C.A."/>
            <person name="van der Lee T.A.J."/>
        </authorList>
    </citation>
    <scope>NUCLEOTIDE SEQUENCE [LARGE SCALE GENOMIC DNA]</scope>
    <source>
        <strain evidence="3 4">CBS 675.73</strain>
    </source>
</reference>
<comment type="caution">
    <text evidence="3">The sequence shown here is derived from an EMBL/GenBank/DDBJ whole genome shotgun (WGS) entry which is preliminary data.</text>
</comment>
<feature type="region of interest" description="Disordered" evidence="1">
    <location>
        <begin position="279"/>
        <end position="321"/>
    </location>
</feature>
<feature type="compositionally biased region" description="Low complexity" evidence="1">
    <location>
        <begin position="279"/>
        <end position="288"/>
    </location>
</feature>
<gene>
    <name evidence="3" type="ORF">CcCBS67573_g00569</name>
</gene>
<accession>A0A507FPA4</accession>
<feature type="transmembrane region" description="Helical" evidence="2">
    <location>
        <begin position="41"/>
        <end position="60"/>
    </location>
</feature>
<keyword evidence="2" id="KW-1133">Transmembrane helix</keyword>
<feature type="transmembrane region" description="Helical" evidence="2">
    <location>
        <begin position="126"/>
        <end position="149"/>
    </location>
</feature>
<feature type="transmembrane region" description="Helical" evidence="2">
    <location>
        <begin position="12"/>
        <end position="29"/>
    </location>
</feature>
<sequence length="321" mass="36085">MPQTIELNQIIPFFGMATSIIFNGINRPFHIINPETRQPEIHILPWVIQIVYGLAYLIYSQNQGDVFLFVQSIPFLMAGMAQTLHWHPFYNKRIRKFHEYFLFFSMGLVYITTACTTIYFKTRNERIGIVASGVMTVLFAGLTTLTMALEKLRSVRAGRPRSVEIVIAGAGFANAAFWTAYGFWGISDWVVCACSMIWLAYCGIHSLLIAYGMYFHGGLETGSDSDAEDEDSDIVIDRFNRAPTIDGGRYPPMHNSSNYPPPMASQGDLGYNYSNNSAPNSSRMSMGRMDMDDGAYLTDHGSRSRRTMQQQGPDYAVGYSP</sequence>
<keyword evidence="2" id="KW-0472">Membrane</keyword>
<feature type="transmembrane region" description="Helical" evidence="2">
    <location>
        <begin position="196"/>
        <end position="215"/>
    </location>
</feature>
<evidence type="ECO:0000256" key="1">
    <source>
        <dbReference type="SAM" id="MobiDB-lite"/>
    </source>
</evidence>
<dbReference type="EMBL" id="QEAP01000008">
    <property type="protein sequence ID" value="TPX78112.1"/>
    <property type="molecule type" value="Genomic_DNA"/>
</dbReference>
<evidence type="ECO:0000313" key="4">
    <source>
        <dbReference type="Proteomes" id="UP000320333"/>
    </source>
</evidence>
<feature type="transmembrane region" description="Helical" evidence="2">
    <location>
        <begin position="100"/>
        <end position="120"/>
    </location>
</feature>